<dbReference type="InterPro" id="IPR002495">
    <property type="entry name" value="Glyco_trans_8"/>
</dbReference>
<dbReference type="AlphaFoldDB" id="A0A4R7J7N8"/>
<accession>A0A4R7J7N8</accession>
<organism evidence="1 2">
    <name type="scientific">Naumannella halotolerans</name>
    <dbReference type="NCBI Taxonomy" id="993414"/>
    <lineage>
        <taxon>Bacteria</taxon>
        <taxon>Bacillati</taxon>
        <taxon>Actinomycetota</taxon>
        <taxon>Actinomycetes</taxon>
        <taxon>Propionibacteriales</taxon>
        <taxon>Propionibacteriaceae</taxon>
        <taxon>Naumannella</taxon>
    </lineage>
</organism>
<dbReference type="Proteomes" id="UP000295371">
    <property type="component" value="Unassembled WGS sequence"/>
</dbReference>
<dbReference type="InterPro" id="IPR050587">
    <property type="entry name" value="GNT1/Glycosyltrans_8"/>
</dbReference>
<dbReference type="CDD" id="cd02537">
    <property type="entry name" value="GT8_Glycogenin"/>
    <property type="match status" value="1"/>
</dbReference>
<protein>
    <submittedName>
        <fullName evidence="1">Glycosyl transferase family 8</fullName>
    </submittedName>
</protein>
<dbReference type="InterPro" id="IPR029044">
    <property type="entry name" value="Nucleotide-diphossugar_trans"/>
</dbReference>
<keyword evidence="1" id="KW-0808">Transferase</keyword>
<proteinExistence type="predicted"/>
<dbReference type="Pfam" id="PF01501">
    <property type="entry name" value="Glyco_transf_8"/>
    <property type="match status" value="1"/>
</dbReference>
<evidence type="ECO:0000313" key="1">
    <source>
        <dbReference type="EMBL" id="TDT32507.1"/>
    </source>
</evidence>
<dbReference type="EMBL" id="SOAW01000001">
    <property type="protein sequence ID" value="TDT32507.1"/>
    <property type="molecule type" value="Genomic_DNA"/>
</dbReference>
<evidence type="ECO:0000313" key="2">
    <source>
        <dbReference type="Proteomes" id="UP000295371"/>
    </source>
</evidence>
<sequence>MSAWVTLLTNADYLPGLRVLQRSLTEVGSSHPLEVMITAQVDEQVRLELDDLGLPWREVAPLAPPGHTAGAYAAGRFDSVWTKLAVWSLTDHERVVFLDSDMLVLQPMDELFDLDLAGDNLAACHACRCNPLRIESYPPDWRPENCFYTWCDRSGRGSPPPSAGAYFNSGAMVLQPSETTMARIVDRLQAIDDLSRYPFPEQDLLNEIFDNWVQLPWYYNALKTLPTQHPQFWRDDQVRNLHYILDKPWQTLPAQDHTPFARLNSWWWRCHDRAVRS</sequence>
<dbReference type="SUPFAM" id="SSF53448">
    <property type="entry name" value="Nucleotide-diphospho-sugar transferases"/>
    <property type="match status" value="1"/>
</dbReference>
<dbReference type="RefSeq" id="WP_133753139.1">
    <property type="nucleotide sequence ID" value="NZ_SOAW01000001.1"/>
</dbReference>
<name>A0A4R7J7N8_9ACTN</name>
<dbReference type="OrthoDB" id="5672604at2"/>
<dbReference type="Gene3D" id="3.90.550.10">
    <property type="entry name" value="Spore Coat Polysaccharide Biosynthesis Protein SpsA, Chain A"/>
    <property type="match status" value="1"/>
</dbReference>
<reference evidence="1 2" key="1">
    <citation type="submission" date="2019-03" db="EMBL/GenBank/DDBJ databases">
        <title>Genomic Encyclopedia of Archaeal and Bacterial Type Strains, Phase II (KMG-II): from individual species to whole genera.</title>
        <authorList>
            <person name="Goeker M."/>
        </authorList>
    </citation>
    <scope>NUCLEOTIDE SEQUENCE [LARGE SCALE GENOMIC DNA]</scope>
    <source>
        <strain evidence="1 2">DSM 24323</strain>
    </source>
</reference>
<gene>
    <name evidence="1" type="ORF">CLV29_0085</name>
</gene>
<keyword evidence="2" id="KW-1185">Reference proteome</keyword>
<comment type="caution">
    <text evidence="1">The sequence shown here is derived from an EMBL/GenBank/DDBJ whole genome shotgun (WGS) entry which is preliminary data.</text>
</comment>
<dbReference type="PANTHER" id="PTHR11183">
    <property type="entry name" value="GLYCOGENIN SUBFAMILY MEMBER"/>
    <property type="match status" value="1"/>
</dbReference>
<dbReference type="GO" id="GO:0016757">
    <property type="term" value="F:glycosyltransferase activity"/>
    <property type="evidence" value="ECO:0007669"/>
    <property type="project" value="InterPro"/>
</dbReference>